<evidence type="ECO:0000256" key="7">
    <source>
        <dbReference type="SAM" id="MobiDB-lite"/>
    </source>
</evidence>
<evidence type="ECO:0000313" key="8">
    <source>
        <dbReference type="EMBL" id="GIH09311.1"/>
    </source>
</evidence>
<gene>
    <name evidence="8" type="ORF">Rhe02_73780</name>
</gene>
<sequence>MRLLFTPRWLGWVALTIAASTVMVMLGRWQWSRYELRHEINARIASTAAAVEFKPSLPEWTRVTLTGQYDPELEVLVRNRTVGGKVGYEVVTPLRLADGSAVMVDRGWVPFHPSGPTTLPEVPAPPSGTVTVAGRVRATEQGARLELRDGRWQARRIGVAEIAGKVPYQLAGRYVMADDESTELTPIPAGRENDWLNLGYAFQWWIFAAGIFGALIWLARREQRANLTSSGSGSPSPREPMSGDRLSGDRDISQEQSLR</sequence>
<organism evidence="8 9">
    <name type="scientific">Rhizocola hellebori</name>
    <dbReference type="NCBI Taxonomy" id="1392758"/>
    <lineage>
        <taxon>Bacteria</taxon>
        <taxon>Bacillati</taxon>
        <taxon>Actinomycetota</taxon>
        <taxon>Actinomycetes</taxon>
        <taxon>Micromonosporales</taxon>
        <taxon>Micromonosporaceae</taxon>
        <taxon>Rhizocola</taxon>
    </lineage>
</organism>
<comment type="similarity">
    <text evidence="2 6">Belongs to the SURF1 family.</text>
</comment>
<dbReference type="RefSeq" id="WP_203913041.1">
    <property type="nucleotide sequence ID" value="NZ_BONY01000065.1"/>
</dbReference>
<dbReference type="InterPro" id="IPR002994">
    <property type="entry name" value="Surf1/Shy1"/>
</dbReference>
<keyword evidence="9" id="KW-1185">Reference proteome</keyword>
<name>A0A8J3VKR0_9ACTN</name>
<comment type="subcellular location">
    <subcellularLocation>
        <location evidence="6">Cell membrane</location>
        <topology evidence="6">Multi-pass membrane protein</topology>
    </subcellularLocation>
    <subcellularLocation>
        <location evidence="1">Membrane</location>
    </subcellularLocation>
</comment>
<protein>
    <recommendedName>
        <fullName evidence="6">SURF1-like protein</fullName>
    </recommendedName>
</protein>
<reference evidence="8" key="1">
    <citation type="submission" date="2021-01" db="EMBL/GenBank/DDBJ databases">
        <title>Whole genome shotgun sequence of Rhizocola hellebori NBRC 109834.</title>
        <authorList>
            <person name="Komaki H."/>
            <person name="Tamura T."/>
        </authorList>
    </citation>
    <scope>NUCLEOTIDE SEQUENCE</scope>
    <source>
        <strain evidence="8">NBRC 109834</strain>
    </source>
</reference>
<keyword evidence="5 6" id="KW-0472">Membrane</keyword>
<dbReference type="Pfam" id="PF02104">
    <property type="entry name" value="SURF1"/>
    <property type="match status" value="1"/>
</dbReference>
<dbReference type="Proteomes" id="UP000612899">
    <property type="component" value="Unassembled WGS sequence"/>
</dbReference>
<evidence type="ECO:0000256" key="2">
    <source>
        <dbReference type="ARBA" id="ARBA00007165"/>
    </source>
</evidence>
<dbReference type="CDD" id="cd06662">
    <property type="entry name" value="SURF1"/>
    <property type="match status" value="1"/>
</dbReference>
<keyword evidence="6" id="KW-1003">Cell membrane</keyword>
<proteinExistence type="inferred from homology"/>
<evidence type="ECO:0000256" key="5">
    <source>
        <dbReference type="ARBA" id="ARBA00023136"/>
    </source>
</evidence>
<feature type="transmembrane region" description="Helical" evidence="6">
    <location>
        <begin position="202"/>
        <end position="219"/>
    </location>
</feature>
<feature type="compositionally biased region" description="Basic and acidic residues" evidence="7">
    <location>
        <begin position="246"/>
        <end position="259"/>
    </location>
</feature>
<dbReference type="AlphaFoldDB" id="A0A8J3VKR0"/>
<dbReference type="PANTHER" id="PTHR23427">
    <property type="entry name" value="SURFEIT LOCUS PROTEIN"/>
    <property type="match status" value="1"/>
</dbReference>
<evidence type="ECO:0000256" key="3">
    <source>
        <dbReference type="ARBA" id="ARBA00022692"/>
    </source>
</evidence>
<dbReference type="PANTHER" id="PTHR23427:SF2">
    <property type="entry name" value="SURFEIT LOCUS PROTEIN 1"/>
    <property type="match status" value="1"/>
</dbReference>
<feature type="region of interest" description="Disordered" evidence="7">
    <location>
        <begin position="227"/>
        <end position="259"/>
    </location>
</feature>
<evidence type="ECO:0000256" key="1">
    <source>
        <dbReference type="ARBA" id="ARBA00004370"/>
    </source>
</evidence>
<accession>A0A8J3VKR0</accession>
<evidence type="ECO:0000313" key="9">
    <source>
        <dbReference type="Proteomes" id="UP000612899"/>
    </source>
</evidence>
<feature type="transmembrane region" description="Helical" evidence="6">
    <location>
        <begin position="9"/>
        <end position="29"/>
    </location>
</feature>
<keyword evidence="3 6" id="KW-0812">Transmembrane</keyword>
<evidence type="ECO:0000256" key="4">
    <source>
        <dbReference type="ARBA" id="ARBA00022989"/>
    </source>
</evidence>
<dbReference type="GO" id="GO:0005886">
    <property type="term" value="C:plasma membrane"/>
    <property type="evidence" value="ECO:0007669"/>
    <property type="project" value="UniProtKB-SubCell"/>
</dbReference>
<keyword evidence="4 6" id="KW-1133">Transmembrane helix</keyword>
<dbReference type="InterPro" id="IPR045214">
    <property type="entry name" value="Surf1/Surf4"/>
</dbReference>
<feature type="compositionally biased region" description="Low complexity" evidence="7">
    <location>
        <begin position="229"/>
        <end position="240"/>
    </location>
</feature>
<dbReference type="PROSITE" id="PS50895">
    <property type="entry name" value="SURF1"/>
    <property type="match status" value="1"/>
</dbReference>
<dbReference type="EMBL" id="BONY01000065">
    <property type="protein sequence ID" value="GIH09311.1"/>
    <property type="molecule type" value="Genomic_DNA"/>
</dbReference>
<comment type="caution">
    <text evidence="8">The sequence shown here is derived from an EMBL/GenBank/DDBJ whole genome shotgun (WGS) entry which is preliminary data.</text>
</comment>
<evidence type="ECO:0000256" key="6">
    <source>
        <dbReference type="RuleBase" id="RU363076"/>
    </source>
</evidence>